<dbReference type="Proteomes" id="UP000230108">
    <property type="component" value="Unassembled WGS sequence"/>
</dbReference>
<proteinExistence type="inferred from homology"/>
<reference evidence="7" key="1">
    <citation type="submission" date="2017-09" db="EMBL/GenBank/DDBJ databases">
        <title>Depth-based differentiation of microbial function through sediment-hosted aquifers and enrichment of novel symbionts in the deep terrestrial subsurface.</title>
        <authorList>
            <person name="Probst A.J."/>
            <person name="Ladd B."/>
            <person name="Jarett J.K."/>
            <person name="Geller-Mcgrath D.E."/>
            <person name="Sieber C.M.K."/>
            <person name="Emerson J.B."/>
            <person name="Anantharaman K."/>
            <person name="Thomas B.C."/>
            <person name="Malmstrom R."/>
            <person name="Stieglmeier M."/>
            <person name="Klingl A."/>
            <person name="Woyke T."/>
            <person name="Ryan C.M."/>
            <person name="Banfield J.F."/>
        </authorList>
    </citation>
    <scope>NUCLEOTIDE SEQUENCE [LARGE SCALE GENOMIC DNA]</scope>
</reference>
<dbReference type="InterPro" id="IPR037229">
    <property type="entry name" value="Ribosomal_bL35_sf"/>
</dbReference>
<accession>A0A2M7QC73</accession>
<dbReference type="GO" id="GO:0006412">
    <property type="term" value="P:translation"/>
    <property type="evidence" value="ECO:0007669"/>
    <property type="project" value="UniProtKB-UniRule"/>
</dbReference>
<keyword evidence="3 4" id="KW-0687">Ribonucleoprotein</keyword>
<dbReference type="GO" id="GO:0005840">
    <property type="term" value="C:ribosome"/>
    <property type="evidence" value="ECO:0007669"/>
    <property type="project" value="UniProtKB-KW"/>
</dbReference>
<evidence type="ECO:0000256" key="4">
    <source>
        <dbReference type="HAMAP-Rule" id="MF_00514"/>
    </source>
</evidence>
<organism evidence="6 7">
    <name type="scientific">Candidatus Roizmanbacteria bacterium CG_4_10_14_0_8_um_filter_39_9</name>
    <dbReference type="NCBI Taxonomy" id="1974829"/>
    <lineage>
        <taxon>Bacteria</taxon>
        <taxon>Candidatus Roizmaniibacteriota</taxon>
    </lineage>
</organism>
<dbReference type="AlphaFoldDB" id="A0A2M7QC73"/>
<sequence length="66" mass="7844">MKVKQRTHKGASKRFRVTKNGKVMHRSQKLRHLRHVKGKRNTRRLKLMKVITGKFAKKLKKILGIK</sequence>
<evidence type="ECO:0000256" key="3">
    <source>
        <dbReference type="ARBA" id="ARBA00023274"/>
    </source>
</evidence>
<comment type="similarity">
    <text evidence="1 4 5">Belongs to the bacterial ribosomal protein bL35 family.</text>
</comment>
<keyword evidence="2 4" id="KW-0689">Ribosomal protein</keyword>
<evidence type="ECO:0000256" key="2">
    <source>
        <dbReference type="ARBA" id="ARBA00022980"/>
    </source>
</evidence>
<evidence type="ECO:0000313" key="6">
    <source>
        <dbReference type="EMBL" id="PIY68821.1"/>
    </source>
</evidence>
<evidence type="ECO:0000256" key="1">
    <source>
        <dbReference type="ARBA" id="ARBA00006598"/>
    </source>
</evidence>
<dbReference type="Pfam" id="PF01632">
    <property type="entry name" value="Ribosomal_L35p"/>
    <property type="match status" value="1"/>
</dbReference>
<dbReference type="GO" id="GO:1990904">
    <property type="term" value="C:ribonucleoprotein complex"/>
    <property type="evidence" value="ECO:0007669"/>
    <property type="project" value="UniProtKB-KW"/>
</dbReference>
<protein>
    <recommendedName>
        <fullName evidence="4">Large ribosomal subunit protein bL35</fullName>
    </recommendedName>
</protein>
<dbReference type="InterPro" id="IPR001706">
    <property type="entry name" value="Ribosomal_bL35"/>
</dbReference>
<dbReference type="SUPFAM" id="SSF143034">
    <property type="entry name" value="L35p-like"/>
    <property type="match status" value="1"/>
</dbReference>
<gene>
    <name evidence="4" type="primary">rpmI</name>
    <name evidence="6" type="ORF">COY90_03930</name>
</gene>
<dbReference type="GO" id="GO:0003735">
    <property type="term" value="F:structural constituent of ribosome"/>
    <property type="evidence" value="ECO:0007669"/>
    <property type="project" value="InterPro"/>
</dbReference>
<dbReference type="InterPro" id="IPR021137">
    <property type="entry name" value="Ribosomal_bL35-like"/>
</dbReference>
<name>A0A2M7QC73_9BACT</name>
<dbReference type="Gene3D" id="4.10.410.60">
    <property type="match status" value="1"/>
</dbReference>
<dbReference type="HAMAP" id="MF_00514">
    <property type="entry name" value="Ribosomal_bL35"/>
    <property type="match status" value="1"/>
</dbReference>
<evidence type="ECO:0000256" key="5">
    <source>
        <dbReference type="RuleBase" id="RU000568"/>
    </source>
</evidence>
<dbReference type="PRINTS" id="PR00064">
    <property type="entry name" value="RIBOSOMALL35"/>
</dbReference>
<dbReference type="EMBL" id="PFLF01000083">
    <property type="protein sequence ID" value="PIY68821.1"/>
    <property type="molecule type" value="Genomic_DNA"/>
</dbReference>
<evidence type="ECO:0000313" key="7">
    <source>
        <dbReference type="Proteomes" id="UP000230108"/>
    </source>
</evidence>
<comment type="caution">
    <text evidence="6">The sequence shown here is derived from an EMBL/GenBank/DDBJ whole genome shotgun (WGS) entry which is preliminary data.</text>
</comment>